<evidence type="ECO:0000313" key="2">
    <source>
        <dbReference type="EMBL" id="RMJ11619.1"/>
    </source>
</evidence>
<accession>A0A3M2S288</accession>
<dbReference type="AlphaFoldDB" id="A0A3M2S288"/>
<proteinExistence type="predicted"/>
<feature type="chain" id="PRO_5018268562" evidence="1">
    <location>
        <begin position="19"/>
        <end position="93"/>
    </location>
</feature>
<gene>
    <name evidence="2" type="ORF">CDV36_008719</name>
</gene>
<sequence length="93" mass="10006">MKATFLALVSLSLSAVMALPANTLVRRDDCPIEYPELACSQHTHEGDAEYFCCPSALGGDVWALCGEECHLVGSTHGFTCDDAADQGWHCHAH</sequence>
<dbReference type="Proteomes" id="UP000277212">
    <property type="component" value="Unassembled WGS sequence"/>
</dbReference>
<organism evidence="2 3">
    <name type="scientific">Fusarium kuroshium</name>
    <dbReference type="NCBI Taxonomy" id="2010991"/>
    <lineage>
        <taxon>Eukaryota</taxon>
        <taxon>Fungi</taxon>
        <taxon>Dikarya</taxon>
        <taxon>Ascomycota</taxon>
        <taxon>Pezizomycotina</taxon>
        <taxon>Sordariomycetes</taxon>
        <taxon>Hypocreomycetidae</taxon>
        <taxon>Hypocreales</taxon>
        <taxon>Nectriaceae</taxon>
        <taxon>Fusarium</taxon>
        <taxon>Fusarium solani species complex</taxon>
    </lineage>
</organism>
<feature type="signal peptide" evidence="1">
    <location>
        <begin position="1"/>
        <end position="18"/>
    </location>
</feature>
<keyword evidence="1" id="KW-0732">Signal</keyword>
<name>A0A3M2S288_9HYPO</name>
<evidence type="ECO:0000256" key="1">
    <source>
        <dbReference type="SAM" id="SignalP"/>
    </source>
</evidence>
<evidence type="ECO:0000313" key="3">
    <source>
        <dbReference type="Proteomes" id="UP000277212"/>
    </source>
</evidence>
<reference evidence="2 3" key="1">
    <citation type="submission" date="2017-06" db="EMBL/GenBank/DDBJ databases">
        <title>Comparative genomic analysis of Ambrosia Fusariam Clade fungi.</title>
        <authorList>
            <person name="Stajich J.E."/>
            <person name="Carrillo J."/>
            <person name="Kijimoto T."/>
            <person name="Eskalen A."/>
            <person name="O'Donnell K."/>
            <person name="Kasson M."/>
        </authorList>
    </citation>
    <scope>NUCLEOTIDE SEQUENCE [LARGE SCALE GENOMIC DNA]</scope>
    <source>
        <strain evidence="2">UCR3666</strain>
    </source>
</reference>
<keyword evidence="3" id="KW-1185">Reference proteome</keyword>
<dbReference type="OrthoDB" id="5018014at2759"/>
<comment type="caution">
    <text evidence="2">The sequence shown here is derived from an EMBL/GenBank/DDBJ whole genome shotgun (WGS) entry which is preliminary data.</text>
</comment>
<dbReference type="EMBL" id="NKUJ01000161">
    <property type="protein sequence ID" value="RMJ11619.1"/>
    <property type="molecule type" value="Genomic_DNA"/>
</dbReference>
<protein>
    <submittedName>
        <fullName evidence="2">Uncharacterized protein</fullName>
    </submittedName>
</protein>